<dbReference type="SUPFAM" id="SSF51569">
    <property type="entry name" value="Aldolase"/>
    <property type="match status" value="1"/>
</dbReference>
<comment type="caution">
    <text evidence="4">The sequence shown here is derived from an EMBL/GenBank/DDBJ whole genome shotgun (WGS) entry which is preliminary data.</text>
</comment>
<dbReference type="EMBL" id="FQZC01000001">
    <property type="protein sequence ID" value="SHI60718.1"/>
    <property type="molecule type" value="Genomic_DNA"/>
</dbReference>
<dbReference type="CDD" id="cd00408">
    <property type="entry name" value="DHDPS-like"/>
    <property type="match status" value="1"/>
</dbReference>
<sequence>MSSTARQPFTGLFPVAPTPFLEDGALDLEGQRRVMDCMIDQGVDGICILANYSEQFLLSDDERETLTRLCLEHVAGRVPVMVTCSHFSTDIAAARAKSAAGQGAAILMMMPPYHGAALRADEKHIFEHFQRVSEAAGIPVMVQDAPLSGVTLSVPFLVRMARELELVRYFKIETPQAAAKLRALVEAGGDVIEGPFDGEEAITMMADLDAGATGTMSSALLPDLLRPVFDHHRAGNRAEAAKAYAHVLPLVNYENRQCGLRAAKTVMQEGGVIGCDRVRHPMEQIHPATREGLLELAREVQPLALSWGK</sequence>
<dbReference type="PANTHER" id="PTHR12128:SF66">
    <property type="entry name" value="4-HYDROXY-2-OXOGLUTARATE ALDOLASE, MITOCHONDRIAL"/>
    <property type="match status" value="1"/>
</dbReference>
<keyword evidence="2 3" id="KW-0456">Lyase</keyword>
<evidence type="ECO:0000256" key="3">
    <source>
        <dbReference type="PIRNR" id="PIRNR001365"/>
    </source>
</evidence>
<organism evidence="4 5">
    <name type="scientific">Aureimonas altamirensis DSM 21988</name>
    <dbReference type="NCBI Taxonomy" id="1121026"/>
    <lineage>
        <taxon>Bacteria</taxon>
        <taxon>Pseudomonadati</taxon>
        <taxon>Pseudomonadota</taxon>
        <taxon>Alphaproteobacteria</taxon>
        <taxon>Hyphomicrobiales</taxon>
        <taxon>Aurantimonadaceae</taxon>
        <taxon>Aureimonas</taxon>
    </lineage>
</organism>
<dbReference type="Gene3D" id="3.20.20.70">
    <property type="entry name" value="Aldolase class I"/>
    <property type="match status" value="1"/>
</dbReference>
<dbReference type="Pfam" id="PF00701">
    <property type="entry name" value="DHDPS"/>
    <property type="match status" value="1"/>
</dbReference>
<evidence type="ECO:0000313" key="4">
    <source>
        <dbReference type="EMBL" id="SHI60718.1"/>
    </source>
</evidence>
<evidence type="ECO:0000256" key="2">
    <source>
        <dbReference type="ARBA" id="ARBA00023239"/>
    </source>
</evidence>
<evidence type="ECO:0000313" key="5">
    <source>
        <dbReference type="Proteomes" id="UP000184290"/>
    </source>
</evidence>
<proteinExistence type="inferred from homology"/>
<name>A0ABY1I7E7_9HYPH</name>
<dbReference type="InterPro" id="IPR002220">
    <property type="entry name" value="DapA-like"/>
</dbReference>
<dbReference type="PIRSF" id="PIRSF001365">
    <property type="entry name" value="DHDPS"/>
    <property type="match status" value="1"/>
</dbReference>
<gene>
    <name evidence="4" type="ORF">SAMN02745911_0643</name>
</gene>
<keyword evidence="5" id="KW-1185">Reference proteome</keyword>
<evidence type="ECO:0000256" key="1">
    <source>
        <dbReference type="ARBA" id="ARBA00007592"/>
    </source>
</evidence>
<dbReference type="Proteomes" id="UP000184290">
    <property type="component" value="Unassembled WGS sequence"/>
</dbReference>
<comment type="similarity">
    <text evidence="1 3">Belongs to the DapA family.</text>
</comment>
<dbReference type="RefSeq" id="WP_060601150.1">
    <property type="nucleotide sequence ID" value="NZ_FQZC01000001.1"/>
</dbReference>
<accession>A0ABY1I7E7</accession>
<dbReference type="InterPro" id="IPR013785">
    <property type="entry name" value="Aldolase_TIM"/>
</dbReference>
<dbReference type="GO" id="GO:0016829">
    <property type="term" value="F:lyase activity"/>
    <property type="evidence" value="ECO:0007669"/>
    <property type="project" value="UniProtKB-KW"/>
</dbReference>
<dbReference type="PANTHER" id="PTHR12128">
    <property type="entry name" value="DIHYDRODIPICOLINATE SYNTHASE"/>
    <property type="match status" value="1"/>
</dbReference>
<reference evidence="4 5" key="1">
    <citation type="submission" date="2016-11" db="EMBL/GenBank/DDBJ databases">
        <authorList>
            <person name="Varghese N."/>
            <person name="Submissions S."/>
        </authorList>
    </citation>
    <scope>NUCLEOTIDE SEQUENCE [LARGE SCALE GENOMIC DNA]</scope>
    <source>
        <strain evidence="4 5">DSM 21988</strain>
    </source>
</reference>
<protein>
    <submittedName>
        <fullName evidence="4">Dihydrodipicolinate synthase/N-acetylneuraminate lyase</fullName>
    </submittedName>
</protein>
<dbReference type="SMART" id="SM01130">
    <property type="entry name" value="DHDPS"/>
    <property type="match status" value="1"/>
</dbReference>